<organism evidence="1 2">
    <name type="scientific">Zophobas morio</name>
    <dbReference type="NCBI Taxonomy" id="2755281"/>
    <lineage>
        <taxon>Eukaryota</taxon>
        <taxon>Metazoa</taxon>
        <taxon>Ecdysozoa</taxon>
        <taxon>Arthropoda</taxon>
        <taxon>Hexapoda</taxon>
        <taxon>Insecta</taxon>
        <taxon>Pterygota</taxon>
        <taxon>Neoptera</taxon>
        <taxon>Endopterygota</taxon>
        <taxon>Coleoptera</taxon>
        <taxon>Polyphaga</taxon>
        <taxon>Cucujiformia</taxon>
        <taxon>Tenebrionidae</taxon>
        <taxon>Zophobas</taxon>
    </lineage>
</organism>
<keyword evidence="2" id="KW-1185">Reference proteome</keyword>
<dbReference type="Proteomes" id="UP001168821">
    <property type="component" value="Unassembled WGS sequence"/>
</dbReference>
<gene>
    <name evidence="1" type="ORF">Zmor_003682</name>
</gene>
<reference evidence="1" key="1">
    <citation type="journal article" date="2023" name="G3 (Bethesda)">
        <title>Whole genome assemblies of Zophobas morio and Tenebrio molitor.</title>
        <authorList>
            <person name="Kaur S."/>
            <person name="Stinson S.A."/>
            <person name="diCenzo G.C."/>
        </authorList>
    </citation>
    <scope>NUCLEOTIDE SEQUENCE</scope>
    <source>
        <strain evidence="1">QUZm001</strain>
    </source>
</reference>
<sequence length="168" mass="19199">MGTKSPNFPVLSINIIFKASDRFPWLHTVTLPSRNNRQSAFYALIWRTSSCPIKSLQLQLICTFASETWGQYKRLRSRPISLTNALSFWVVRRQLIMGNALLQTLVAVSDEIGRNRFFCYIVFNILTLENPIKTSGLELKVNSIPVQSRVRMGLLPSLIVIPNFRPLC</sequence>
<dbReference type="AlphaFoldDB" id="A0AA38HMG3"/>
<proteinExistence type="predicted"/>
<name>A0AA38HMG3_9CUCU</name>
<comment type="caution">
    <text evidence="1">The sequence shown here is derived from an EMBL/GenBank/DDBJ whole genome shotgun (WGS) entry which is preliminary data.</text>
</comment>
<evidence type="ECO:0000313" key="1">
    <source>
        <dbReference type="EMBL" id="KAJ3640380.1"/>
    </source>
</evidence>
<accession>A0AA38HMG3</accession>
<dbReference type="EMBL" id="JALNTZ010000010">
    <property type="protein sequence ID" value="KAJ3640380.1"/>
    <property type="molecule type" value="Genomic_DNA"/>
</dbReference>
<evidence type="ECO:0000313" key="2">
    <source>
        <dbReference type="Proteomes" id="UP001168821"/>
    </source>
</evidence>
<protein>
    <submittedName>
        <fullName evidence="1">Uncharacterized protein</fullName>
    </submittedName>
</protein>